<keyword evidence="2" id="KW-1185">Reference proteome</keyword>
<proteinExistence type="predicted"/>
<accession>A0A839JWG3</accession>
<dbReference type="Proteomes" id="UP000574276">
    <property type="component" value="Unassembled WGS sequence"/>
</dbReference>
<reference evidence="1 2" key="1">
    <citation type="submission" date="2020-07" db="EMBL/GenBank/DDBJ databases">
        <title>Characterization and genome sequencing of isolate MD1, a novel member within the family Lachnospiraceae.</title>
        <authorList>
            <person name="Rettenmaier R."/>
            <person name="Di Bello L."/>
            <person name="Zinser C."/>
            <person name="Scheitz K."/>
            <person name="Liebl W."/>
            <person name="Zverlov V."/>
        </authorList>
    </citation>
    <scope>NUCLEOTIDE SEQUENCE [LARGE SCALE GENOMIC DNA]</scope>
    <source>
        <strain evidence="1 2">MD1</strain>
    </source>
</reference>
<name>A0A839JWG3_9FIRM</name>
<gene>
    <name evidence="1" type="ORF">H0486_00335</name>
</gene>
<dbReference type="EMBL" id="JACEGA010000001">
    <property type="protein sequence ID" value="MBB2181342.1"/>
    <property type="molecule type" value="Genomic_DNA"/>
</dbReference>
<organism evidence="1 2">
    <name type="scientific">Variimorphobacter saccharofermentans</name>
    <dbReference type="NCBI Taxonomy" id="2755051"/>
    <lineage>
        <taxon>Bacteria</taxon>
        <taxon>Bacillati</taxon>
        <taxon>Bacillota</taxon>
        <taxon>Clostridia</taxon>
        <taxon>Lachnospirales</taxon>
        <taxon>Lachnospiraceae</taxon>
        <taxon>Variimorphobacter</taxon>
    </lineage>
</organism>
<sequence>MANKKAKPIPTEDSPMLELFYMSPTVVSAKEIVDLLKEEEGITTELWEYMNVLELILPNGHSIDFEPLTPNFKNPSDAAFLKNRNIKTIYAIQVSEEDLISIMPCFNRIVAKYSGFVCSDSVDFQPVYAGSCQK</sequence>
<dbReference type="RefSeq" id="WP_228351121.1">
    <property type="nucleotide sequence ID" value="NZ_JACEGA010000001.1"/>
</dbReference>
<evidence type="ECO:0000313" key="1">
    <source>
        <dbReference type="EMBL" id="MBB2181342.1"/>
    </source>
</evidence>
<evidence type="ECO:0000313" key="2">
    <source>
        <dbReference type="Proteomes" id="UP000574276"/>
    </source>
</evidence>
<dbReference type="AlphaFoldDB" id="A0A839JWG3"/>
<protein>
    <submittedName>
        <fullName evidence="1">Uncharacterized protein</fullName>
    </submittedName>
</protein>
<comment type="caution">
    <text evidence="1">The sequence shown here is derived from an EMBL/GenBank/DDBJ whole genome shotgun (WGS) entry which is preliminary data.</text>
</comment>